<keyword evidence="11" id="KW-1185">Reference proteome</keyword>
<evidence type="ECO:0000256" key="7">
    <source>
        <dbReference type="ARBA" id="ARBA00022842"/>
    </source>
</evidence>
<evidence type="ECO:0000256" key="5">
    <source>
        <dbReference type="ARBA" id="ARBA00022759"/>
    </source>
</evidence>
<keyword evidence="4 9" id="KW-0479">Metal-binding</keyword>
<organism evidence="10 11">
    <name type="scientific">Cetobacterium ceti</name>
    <dbReference type="NCBI Taxonomy" id="180163"/>
    <lineage>
        <taxon>Bacteria</taxon>
        <taxon>Fusobacteriati</taxon>
        <taxon>Fusobacteriota</taxon>
        <taxon>Fusobacteriia</taxon>
        <taxon>Fusobacteriales</taxon>
        <taxon>Fusobacteriaceae</taxon>
        <taxon>Cetobacterium</taxon>
    </lineage>
</organism>
<dbReference type="PANTHER" id="PTHR34405:SF1">
    <property type="entry name" value="CRISPR-ASSOCIATED ENDORIBONUCLEASE CAS2"/>
    <property type="match status" value="1"/>
</dbReference>
<name>A0A1T4MAU0_9FUSO</name>
<dbReference type="RefSeq" id="WP_078693628.1">
    <property type="nucleotide sequence ID" value="NZ_FUWX01000008.1"/>
</dbReference>
<dbReference type="EMBL" id="FUWX01000008">
    <property type="protein sequence ID" value="SJZ63991.1"/>
    <property type="molecule type" value="Genomic_DNA"/>
</dbReference>
<dbReference type="GO" id="GO:0016787">
    <property type="term" value="F:hydrolase activity"/>
    <property type="evidence" value="ECO:0007669"/>
    <property type="project" value="UniProtKB-KW"/>
</dbReference>
<accession>A0A1T4MAU0</accession>
<dbReference type="GO" id="GO:0043571">
    <property type="term" value="P:maintenance of CRISPR repeat elements"/>
    <property type="evidence" value="ECO:0007669"/>
    <property type="project" value="UniProtKB-UniRule"/>
</dbReference>
<evidence type="ECO:0000256" key="1">
    <source>
        <dbReference type="ARBA" id="ARBA00001946"/>
    </source>
</evidence>
<evidence type="ECO:0000313" key="10">
    <source>
        <dbReference type="EMBL" id="SJZ63991.1"/>
    </source>
</evidence>
<dbReference type="PANTHER" id="PTHR34405">
    <property type="entry name" value="CRISPR-ASSOCIATED ENDORIBONUCLEASE CAS2"/>
    <property type="match status" value="1"/>
</dbReference>
<comment type="function">
    <text evidence="9">CRISPR (clustered regularly interspaced short palindromic repeat), is an adaptive immune system that provides protection against mobile genetic elements (viruses, transposable elements and conjugative plasmids). CRISPR clusters contain sequences complementary to antecedent mobile elements and target invading nucleic acids. CRISPR clusters are transcribed and processed into CRISPR RNA (crRNA). Functions as a ssRNA-specific endoribonuclease. Involved in the integration of spacer DNA into the CRISPR cassette.</text>
</comment>
<evidence type="ECO:0000256" key="4">
    <source>
        <dbReference type="ARBA" id="ARBA00022723"/>
    </source>
</evidence>
<keyword evidence="8 9" id="KW-0051">Antiviral defense</keyword>
<evidence type="ECO:0000313" key="11">
    <source>
        <dbReference type="Proteomes" id="UP000191153"/>
    </source>
</evidence>
<dbReference type="NCBIfam" id="TIGR01573">
    <property type="entry name" value="cas2"/>
    <property type="match status" value="1"/>
</dbReference>
<dbReference type="Gene3D" id="3.30.70.240">
    <property type="match status" value="1"/>
</dbReference>
<dbReference type="AlphaFoldDB" id="A0A1T4MAU0"/>
<keyword evidence="7 9" id="KW-0460">Magnesium</keyword>
<comment type="similarity">
    <text evidence="2 9">Belongs to the CRISPR-associated endoribonuclease Cas2 protein family.</text>
</comment>
<dbReference type="HAMAP" id="MF_01471">
    <property type="entry name" value="Cas2"/>
    <property type="match status" value="1"/>
</dbReference>
<evidence type="ECO:0000256" key="8">
    <source>
        <dbReference type="ARBA" id="ARBA00023118"/>
    </source>
</evidence>
<dbReference type="STRING" id="180163.SAMN02745174_01129"/>
<comment type="subunit">
    <text evidence="9">Homodimer, forms a heterotetramer with a Cas1 homodimer.</text>
</comment>
<dbReference type="EC" id="3.1.-.-" evidence="9"/>
<dbReference type="GO" id="GO:0051607">
    <property type="term" value="P:defense response to virus"/>
    <property type="evidence" value="ECO:0007669"/>
    <property type="project" value="UniProtKB-UniRule"/>
</dbReference>
<feature type="binding site" evidence="9">
    <location>
        <position position="8"/>
    </location>
    <ligand>
        <name>Mg(2+)</name>
        <dbReference type="ChEBI" id="CHEBI:18420"/>
        <note>catalytic</note>
    </ligand>
</feature>
<dbReference type="GO" id="GO:0004521">
    <property type="term" value="F:RNA endonuclease activity"/>
    <property type="evidence" value="ECO:0007669"/>
    <property type="project" value="InterPro"/>
</dbReference>
<proteinExistence type="inferred from homology"/>
<dbReference type="CDD" id="cd09725">
    <property type="entry name" value="Cas2_I_II_III"/>
    <property type="match status" value="1"/>
</dbReference>
<evidence type="ECO:0000256" key="9">
    <source>
        <dbReference type="HAMAP-Rule" id="MF_01471"/>
    </source>
</evidence>
<evidence type="ECO:0000256" key="6">
    <source>
        <dbReference type="ARBA" id="ARBA00022801"/>
    </source>
</evidence>
<gene>
    <name evidence="9" type="primary">cas2</name>
    <name evidence="10" type="ORF">SAMN02745174_01129</name>
</gene>
<comment type="cofactor">
    <cofactor evidence="1 9">
        <name>Mg(2+)</name>
        <dbReference type="ChEBI" id="CHEBI:18420"/>
    </cofactor>
</comment>
<sequence>MYIILVYDISLENEQGARVLNRIFKICKRYLTHIQNSVFEGELTPVLMEKLKIELKEFIRKNIDSVIIFEIPQNKKLKKHFWGKIDEKTSNFF</sequence>
<reference evidence="10 11" key="1">
    <citation type="submission" date="2017-02" db="EMBL/GenBank/DDBJ databases">
        <authorList>
            <person name="Peterson S.W."/>
        </authorList>
    </citation>
    <scope>NUCLEOTIDE SEQUENCE [LARGE SCALE GENOMIC DNA]</scope>
    <source>
        <strain evidence="10 11">ATCC 700028</strain>
    </source>
</reference>
<keyword evidence="3 9" id="KW-0540">Nuclease</keyword>
<dbReference type="GO" id="GO:0046872">
    <property type="term" value="F:metal ion binding"/>
    <property type="evidence" value="ECO:0007669"/>
    <property type="project" value="UniProtKB-UniRule"/>
</dbReference>
<evidence type="ECO:0000256" key="3">
    <source>
        <dbReference type="ARBA" id="ARBA00022722"/>
    </source>
</evidence>
<protein>
    <recommendedName>
        <fullName evidence="9">CRISPR-associated endoribonuclease Cas2</fullName>
        <ecNumber evidence="9">3.1.-.-</ecNumber>
    </recommendedName>
</protein>
<dbReference type="SUPFAM" id="SSF143430">
    <property type="entry name" value="TTP0101/SSO1404-like"/>
    <property type="match status" value="1"/>
</dbReference>
<dbReference type="InterPro" id="IPR021127">
    <property type="entry name" value="CRISPR_associated_Cas2"/>
</dbReference>
<dbReference type="InterPro" id="IPR019199">
    <property type="entry name" value="Virulence_VapD/CRISPR_Cas2"/>
</dbReference>
<dbReference type="OrthoDB" id="279819at2"/>
<evidence type="ECO:0000256" key="2">
    <source>
        <dbReference type="ARBA" id="ARBA00009959"/>
    </source>
</evidence>
<keyword evidence="5 9" id="KW-0255">Endonuclease</keyword>
<keyword evidence="6 9" id="KW-0378">Hydrolase</keyword>
<dbReference type="Pfam" id="PF09827">
    <property type="entry name" value="CRISPR_Cas2"/>
    <property type="match status" value="1"/>
</dbReference>
<dbReference type="Proteomes" id="UP000191153">
    <property type="component" value="Unassembled WGS sequence"/>
</dbReference>